<organism evidence="2 3">
    <name type="scientific">Kurthia sibirica</name>
    <dbReference type="NCBI Taxonomy" id="202750"/>
    <lineage>
        <taxon>Bacteria</taxon>
        <taxon>Bacillati</taxon>
        <taxon>Bacillota</taxon>
        <taxon>Bacilli</taxon>
        <taxon>Bacillales</taxon>
        <taxon>Caryophanaceae</taxon>
        <taxon>Kurthia</taxon>
    </lineage>
</organism>
<accession>A0A2U3AN60</accession>
<evidence type="ECO:0000259" key="1">
    <source>
        <dbReference type="Pfam" id="PF18495"/>
    </source>
</evidence>
<dbReference type="CDD" id="cd11586">
    <property type="entry name" value="VbhA_like"/>
    <property type="match status" value="1"/>
</dbReference>
<dbReference type="InterPro" id="IPR043038">
    <property type="entry name" value="VbhA_sf"/>
</dbReference>
<name>A0A2U3AN60_9BACL</name>
<dbReference type="InterPro" id="IPR041535">
    <property type="entry name" value="VbhA"/>
</dbReference>
<dbReference type="Proteomes" id="UP000245938">
    <property type="component" value="Unassembled WGS sequence"/>
</dbReference>
<dbReference type="RefSeq" id="WP_109305376.1">
    <property type="nucleotide sequence ID" value="NZ_BJUF01000082.1"/>
</dbReference>
<dbReference type="Gene3D" id="1.10.8.1050">
    <property type="entry name" value="Antitoxin VbhA-like"/>
    <property type="match status" value="1"/>
</dbReference>
<proteinExistence type="predicted"/>
<dbReference type="InterPro" id="IPR033788">
    <property type="entry name" value="VbhA-like"/>
</dbReference>
<dbReference type="AlphaFoldDB" id="A0A2U3AN60"/>
<comment type="caution">
    <text evidence="2">The sequence shown here is derived from an EMBL/GenBank/DDBJ whole genome shotgun (WGS) entry which is preliminary data.</text>
</comment>
<dbReference type="EMBL" id="QFVR01000005">
    <property type="protein sequence ID" value="PWI25955.1"/>
    <property type="molecule type" value="Genomic_DNA"/>
</dbReference>
<evidence type="ECO:0000313" key="3">
    <source>
        <dbReference type="Proteomes" id="UP000245938"/>
    </source>
</evidence>
<feature type="domain" description="Antitoxin VbhA" evidence="1">
    <location>
        <begin position="9"/>
        <end position="55"/>
    </location>
</feature>
<dbReference type="OrthoDB" id="2738331at2"/>
<evidence type="ECO:0000313" key="2">
    <source>
        <dbReference type="EMBL" id="PWI25955.1"/>
    </source>
</evidence>
<gene>
    <name evidence="2" type="ORF">DEX24_05335</name>
</gene>
<reference evidence="2 3" key="1">
    <citation type="submission" date="2018-05" db="EMBL/GenBank/DDBJ databases">
        <title>Kurthia sibirica genome sequence.</title>
        <authorList>
            <person name="Maclea K.S."/>
            <person name="Goen A.E."/>
        </authorList>
    </citation>
    <scope>NUCLEOTIDE SEQUENCE [LARGE SCALE GENOMIC DNA]</scope>
    <source>
        <strain evidence="2 3">ATCC 49154</strain>
    </source>
</reference>
<dbReference type="Pfam" id="PF18495">
    <property type="entry name" value="VbhA"/>
    <property type="match status" value="1"/>
</dbReference>
<sequence>MNIYSHLDRKKQVQFAVGMAALDGGTPSAFTKNLLTEYENGRVTSDQLKQAILKKYAKTSN</sequence>
<keyword evidence="3" id="KW-1185">Reference proteome</keyword>
<protein>
    <recommendedName>
        <fullName evidence="1">Antitoxin VbhA domain-containing protein</fullName>
    </recommendedName>
</protein>